<dbReference type="EMBL" id="SMOL01000231">
    <property type="protein sequence ID" value="KAB2621912.1"/>
    <property type="molecule type" value="Genomic_DNA"/>
</dbReference>
<dbReference type="PANTHER" id="PTHR42723:SF1">
    <property type="entry name" value="CHLOROPHYLL SYNTHASE, CHLOROPLASTIC"/>
    <property type="match status" value="1"/>
</dbReference>
<dbReference type="EC" id="2.5.1.62" evidence="12"/>
<comment type="catalytic activity">
    <reaction evidence="10">
        <text>phytyl diphosphate + chlorophyllide a + H(+) = chlorophyll a + diphosphate</text>
        <dbReference type="Rhea" id="RHEA:17317"/>
        <dbReference type="ChEBI" id="CHEBI:15378"/>
        <dbReference type="ChEBI" id="CHEBI:33019"/>
        <dbReference type="ChEBI" id="CHEBI:58416"/>
        <dbReference type="ChEBI" id="CHEBI:75434"/>
        <dbReference type="ChEBI" id="CHEBI:83348"/>
        <dbReference type="EC" id="2.5.1.62"/>
    </reaction>
</comment>
<evidence type="ECO:0000256" key="8">
    <source>
        <dbReference type="ARBA" id="ARBA00023136"/>
    </source>
</evidence>
<reference evidence="16 17" key="1">
    <citation type="submission" date="2019-09" db="EMBL/GenBank/DDBJ databases">
        <authorList>
            <person name="Ou C."/>
        </authorList>
    </citation>
    <scope>NUCLEOTIDE SEQUENCE [LARGE SCALE GENOMIC DNA]</scope>
    <source>
        <strain evidence="16">S2</strain>
        <tissue evidence="16">Leaf</tissue>
    </source>
</reference>
<feature type="transmembrane region" description="Helical" evidence="15">
    <location>
        <begin position="223"/>
        <end position="240"/>
    </location>
</feature>
<evidence type="ECO:0000256" key="1">
    <source>
        <dbReference type="ARBA" id="ARBA00004508"/>
    </source>
</evidence>
<dbReference type="NCBIfam" id="TIGR01476">
    <property type="entry name" value="chlor_syn_BchG"/>
    <property type="match status" value="1"/>
</dbReference>
<reference evidence="17" key="2">
    <citation type="submission" date="2019-10" db="EMBL/GenBank/DDBJ databases">
        <title>A de novo genome assembly of a pear dwarfing rootstock.</title>
        <authorList>
            <person name="Wang F."/>
            <person name="Wang J."/>
            <person name="Li S."/>
            <person name="Zhang Y."/>
            <person name="Fang M."/>
            <person name="Ma L."/>
            <person name="Zhao Y."/>
            <person name="Jiang S."/>
        </authorList>
    </citation>
    <scope>NUCLEOTIDE SEQUENCE [LARGE SCALE GENOMIC DNA]</scope>
</reference>
<dbReference type="InterPro" id="IPR006372">
    <property type="entry name" value="Chl_synth"/>
</dbReference>
<evidence type="ECO:0000256" key="2">
    <source>
        <dbReference type="ARBA" id="ARBA00022528"/>
    </source>
</evidence>
<dbReference type="CDD" id="cd13958">
    <property type="entry name" value="PT_UbiA_chlorophyll"/>
    <property type="match status" value="1"/>
</dbReference>
<evidence type="ECO:0000256" key="10">
    <source>
        <dbReference type="ARBA" id="ARBA00051674"/>
    </source>
</evidence>
<dbReference type="Proteomes" id="UP000327157">
    <property type="component" value="Chromosome 4"/>
</dbReference>
<evidence type="ECO:0000313" key="17">
    <source>
        <dbReference type="Proteomes" id="UP000327157"/>
    </source>
</evidence>
<dbReference type="AlphaFoldDB" id="A0A5N5H722"/>
<dbReference type="InterPro" id="IPR050475">
    <property type="entry name" value="Prenyltransferase_related"/>
</dbReference>
<feature type="transmembrane region" description="Helical" evidence="15">
    <location>
        <begin position="252"/>
        <end position="273"/>
    </location>
</feature>
<dbReference type="NCBIfam" id="NF005742">
    <property type="entry name" value="PRK07566.1"/>
    <property type="match status" value="1"/>
</dbReference>
<comment type="similarity">
    <text evidence="11">Belongs to the UbiA prenyltransferase family. Chlorophyll synthase subfamily.</text>
</comment>
<dbReference type="FunFam" id="1.10.357.140:FF:000015">
    <property type="entry name" value="Chlorophyll synthase, chloroplastic"/>
    <property type="match status" value="1"/>
</dbReference>
<keyword evidence="17" id="KW-1185">Reference proteome</keyword>
<organism evidence="16 17">
    <name type="scientific">Pyrus ussuriensis x Pyrus communis</name>
    <dbReference type="NCBI Taxonomy" id="2448454"/>
    <lineage>
        <taxon>Eukaryota</taxon>
        <taxon>Viridiplantae</taxon>
        <taxon>Streptophyta</taxon>
        <taxon>Embryophyta</taxon>
        <taxon>Tracheophyta</taxon>
        <taxon>Spermatophyta</taxon>
        <taxon>Magnoliopsida</taxon>
        <taxon>eudicotyledons</taxon>
        <taxon>Gunneridae</taxon>
        <taxon>Pentapetalae</taxon>
        <taxon>rosids</taxon>
        <taxon>fabids</taxon>
        <taxon>Rosales</taxon>
        <taxon>Rosaceae</taxon>
        <taxon>Amygdaloideae</taxon>
        <taxon>Maleae</taxon>
        <taxon>Pyrus</taxon>
    </lineage>
</organism>
<dbReference type="GO" id="GO:0015995">
    <property type="term" value="P:chlorophyll biosynthetic process"/>
    <property type="evidence" value="ECO:0007669"/>
    <property type="project" value="UniProtKB-KW"/>
</dbReference>
<name>A0A5N5H722_9ROSA</name>
<keyword evidence="2" id="KW-0150">Chloroplast</keyword>
<keyword evidence="7 15" id="KW-1133">Transmembrane helix</keyword>
<dbReference type="InterPro" id="IPR011799">
    <property type="entry name" value="ChlG"/>
</dbReference>
<dbReference type="Pfam" id="PF01040">
    <property type="entry name" value="UbiA"/>
    <property type="match status" value="1"/>
</dbReference>
<feature type="transmembrane region" description="Helical" evidence="15">
    <location>
        <begin position="172"/>
        <end position="190"/>
    </location>
</feature>
<reference evidence="16 17" key="3">
    <citation type="submission" date="2019-11" db="EMBL/GenBank/DDBJ databases">
        <title>A de novo genome assembly of a pear dwarfing rootstock.</title>
        <authorList>
            <person name="Wang F."/>
            <person name="Wang J."/>
            <person name="Li S."/>
            <person name="Zhang Y."/>
            <person name="Fang M."/>
            <person name="Ma L."/>
            <person name="Zhao Y."/>
            <person name="Jiang S."/>
        </authorList>
    </citation>
    <scope>NUCLEOTIDE SEQUENCE [LARGE SCALE GENOMIC DNA]</scope>
    <source>
        <strain evidence="16">S2</strain>
        <tissue evidence="16">Leaf</tissue>
    </source>
</reference>
<keyword evidence="6" id="KW-0809">Transit peptide</keyword>
<keyword evidence="5 15" id="KW-0812">Transmembrane</keyword>
<keyword evidence="3" id="KW-0934">Plastid</keyword>
<dbReference type="PANTHER" id="PTHR42723">
    <property type="entry name" value="CHLOROPHYLL SYNTHASE"/>
    <property type="match status" value="1"/>
</dbReference>
<dbReference type="InterPro" id="IPR044878">
    <property type="entry name" value="UbiA_sf"/>
</dbReference>
<sequence>MASVLNMVSSISLSNLNADRVRTQSAFAPVSVSFTRRRLTVRAAETDTNEVESSVPDKAPAKAGSSVNQLLGIKGASQETNKWKIRLQLTKPVTWPPLVWGVVCGAAASGNFHWTFEDVAKSIMCMCMSGPLLTGYTQTLNDWYDREIDAINEPYRPIPSGAISENEVITQIWVLLLGGLSFAGILDVWAGHKFPILFYLAVGGSLLSYIYSAPPLKLKQNGWIGNFALGASYISLPWWAGQALFGTLTPDIIVLTLLYSIAGLGIAIVNDFKSVEGDRAMGLQSLPVAFGSETAKWICVGAIDITQLSVAGYLLWAGKPYYSLALLALIAPQVFFQFKYFLKDPVKYDVKYQASAQPFLVLGLLVTALATSH</sequence>
<gene>
    <name evidence="16" type="ORF">D8674_024094</name>
</gene>
<evidence type="ECO:0000256" key="14">
    <source>
        <dbReference type="ARBA" id="ARBA00080729"/>
    </source>
</evidence>
<comment type="subcellular location">
    <subcellularLocation>
        <location evidence="1">Plastid</location>
        <location evidence="1">Chloroplast membrane</location>
        <topology evidence="1">Multi-pass membrane protein</topology>
    </subcellularLocation>
</comment>
<feature type="transmembrane region" description="Helical" evidence="15">
    <location>
        <begin position="321"/>
        <end position="342"/>
    </location>
</feature>
<dbReference type="NCBIfam" id="TIGR02056">
    <property type="entry name" value="ChlG"/>
    <property type="match status" value="1"/>
</dbReference>
<evidence type="ECO:0000256" key="4">
    <source>
        <dbReference type="ARBA" id="ARBA00022679"/>
    </source>
</evidence>
<evidence type="ECO:0000256" key="5">
    <source>
        <dbReference type="ARBA" id="ARBA00022692"/>
    </source>
</evidence>
<keyword evidence="8 15" id="KW-0472">Membrane</keyword>
<evidence type="ECO:0000256" key="3">
    <source>
        <dbReference type="ARBA" id="ARBA00022640"/>
    </source>
</evidence>
<dbReference type="OrthoDB" id="434972at2759"/>
<evidence type="ECO:0000256" key="11">
    <source>
        <dbReference type="ARBA" id="ARBA00061552"/>
    </source>
</evidence>
<feature type="transmembrane region" description="Helical" evidence="15">
    <location>
        <begin position="196"/>
        <end position="211"/>
    </location>
</feature>
<evidence type="ECO:0000313" key="16">
    <source>
        <dbReference type="EMBL" id="KAB2621912.1"/>
    </source>
</evidence>
<keyword evidence="4" id="KW-0808">Transferase</keyword>
<accession>A0A5N5H722</accession>
<dbReference type="GO" id="GO:0046408">
    <property type="term" value="F:chlorophyll synthetase activity"/>
    <property type="evidence" value="ECO:0007669"/>
    <property type="project" value="UniProtKB-EC"/>
</dbReference>
<comment type="caution">
    <text evidence="16">The sequence shown here is derived from an EMBL/GenBank/DDBJ whole genome shotgun (WGS) entry which is preliminary data.</text>
</comment>
<evidence type="ECO:0000256" key="13">
    <source>
        <dbReference type="ARBA" id="ARBA00068061"/>
    </source>
</evidence>
<protein>
    <recommendedName>
        <fullName evidence="13">Chlorophyll synthase, chloroplastic</fullName>
        <ecNumber evidence="12">2.5.1.62</ecNumber>
    </recommendedName>
    <alternativeName>
        <fullName evidence="14">Polyprenyl transferase</fullName>
    </alternativeName>
</protein>
<evidence type="ECO:0000256" key="6">
    <source>
        <dbReference type="ARBA" id="ARBA00022946"/>
    </source>
</evidence>
<evidence type="ECO:0000256" key="7">
    <source>
        <dbReference type="ARBA" id="ARBA00022989"/>
    </source>
</evidence>
<dbReference type="InterPro" id="IPR000537">
    <property type="entry name" value="UbiA_prenyltransferase"/>
</dbReference>
<proteinExistence type="inferred from homology"/>
<dbReference type="Gene3D" id="1.10.357.140">
    <property type="entry name" value="UbiA prenyltransferase"/>
    <property type="match status" value="1"/>
</dbReference>
<dbReference type="Gene3D" id="1.20.120.1780">
    <property type="entry name" value="UbiA prenyltransferase"/>
    <property type="match status" value="1"/>
</dbReference>
<evidence type="ECO:0000256" key="12">
    <source>
        <dbReference type="ARBA" id="ARBA00066520"/>
    </source>
</evidence>
<evidence type="ECO:0000256" key="15">
    <source>
        <dbReference type="SAM" id="Phobius"/>
    </source>
</evidence>
<dbReference type="GO" id="GO:0031969">
    <property type="term" value="C:chloroplast membrane"/>
    <property type="evidence" value="ECO:0007669"/>
    <property type="project" value="UniProtKB-SubCell"/>
</dbReference>
<evidence type="ECO:0000256" key="9">
    <source>
        <dbReference type="ARBA" id="ARBA00023171"/>
    </source>
</evidence>
<keyword evidence="9" id="KW-0149">Chlorophyll biosynthesis</keyword>